<keyword evidence="4" id="KW-1185">Reference proteome</keyword>
<dbReference type="GO" id="GO:0005085">
    <property type="term" value="F:guanyl-nucleotide exchange factor activity"/>
    <property type="evidence" value="ECO:0007669"/>
    <property type="project" value="InterPro"/>
</dbReference>
<dbReference type="PANTHER" id="PTHR12673:SF159">
    <property type="entry name" value="LD03170P"/>
    <property type="match status" value="1"/>
</dbReference>
<reference evidence="3" key="1">
    <citation type="journal article" date="2020" name="Stud. Mycol.">
        <title>101 Dothideomycetes genomes: a test case for predicting lifestyles and emergence of pathogens.</title>
        <authorList>
            <person name="Haridas S."/>
            <person name="Albert R."/>
            <person name="Binder M."/>
            <person name="Bloem J."/>
            <person name="Labutti K."/>
            <person name="Salamov A."/>
            <person name="Andreopoulos B."/>
            <person name="Baker S."/>
            <person name="Barry K."/>
            <person name="Bills G."/>
            <person name="Bluhm B."/>
            <person name="Cannon C."/>
            <person name="Castanera R."/>
            <person name="Culley D."/>
            <person name="Daum C."/>
            <person name="Ezra D."/>
            <person name="Gonzalez J."/>
            <person name="Henrissat B."/>
            <person name="Kuo A."/>
            <person name="Liang C."/>
            <person name="Lipzen A."/>
            <person name="Lutzoni F."/>
            <person name="Magnuson J."/>
            <person name="Mondo S."/>
            <person name="Nolan M."/>
            <person name="Ohm R."/>
            <person name="Pangilinan J."/>
            <person name="Park H.-J."/>
            <person name="Ramirez L."/>
            <person name="Alfaro M."/>
            <person name="Sun H."/>
            <person name="Tritt A."/>
            <person name="Yoshinaga Y."/>
            <person name="Zwiers L.-H."/>
            <person name="Turgeon B."/>
            <person name="Goodwin S."/>
            <person name="Spatafora J."/>
            <person name="Crous P."/>
            <person name="Grigoriev I."/>
        </authorList>
    </citation>
    <scope>NUCLEOTIDE SEQUENCE</scope>
    <source>
        <strain evidence="3">CBS 116005</strain>
    </source>
</reference>
<dbReference type="SUPFAM" id="SSF50729">
    <property type="entry name" value="PH domain-like"/>
    <property type="match status" value="1"/>
</dbReference>
<dbReference type="PANTHER" id="PTHR12673">
    <property type="entry name" value="FACIOGENITAL DYSPLASIA PROTEIN"/>
    <property type="match status" value="1"/>
</dbReference>
<dbReference type="OrthoDB" id="8059989at2759"/>
<dbReference type="AlphaFoldDB" id="A0A6G1L0F4"/>
<dbReference type="InterPro" id="IPR000219">
    <property type="entry name" value="DH_dom"/>
</dbReference>
<evidence type="ECO:0000313" key="3">
    <source>
        <dbReference type="EMBL" id="KAF2766170.1"/>
    </source>
</evidence>
<dbReference type="EMBL" id="ML995876">
    <property type="protein sequence ID" value="KAF2766170.1"/>
    <property type="molecule type" value="Genomic_DNA"/>
</dbReference>
<dbReference type="SUPFAM" id="SSF48065">
    <property type="entry name" value="DBL homology domain (DH-domain)"/>
    <property type="match status" value="1"/>
</dbReference>
<gene>
    <name evidence="3" type="ORF">EJ03DRAFT_318140</name>
</gene>
<dbReference type="Gene3D" id="1.20.900.10">
    <property type="entry name" value="Dbl homology (DH) domain"/>
    <property type="match status" value="1"/>
</dbReference>
<dbReference type="GO" id="GO:0005737">
    <property type="term" value="C:cytoplasm"/>
    <property type="evidence" value="ECO:0007669"/>
    <property type="project" value="TreeGrafter"/>
</dbReference>
<organism evidence="3 4">
    <name type="scientific">Teratosphaeria nubilosa</name>
    <dbReference type="NCBI Taxonomy" id="161662"/>
    <lineage>
        <taxon>Eukaryota</taxon>
        <taxon>Fungi</taxon>
        <taxon>Dikarya</taxon>
        <taxon>Ascomycota</taxon>
        <taxon>Pezizomycotina</taxon>
        <taxon>Dothideomycetes</taxon>
        <taxon>Dothideomycetidae</taxon>
        <taxon>Mycosphaerellales</taxon>
        <taxon>Teratosphaeriaceae</taxon>
        <taxon>Teratosphaeria</taxon>
    </lineage>
</organism>
<feature type="region of interest" description="Disordered" evidence="1">
    <location>
        <begin position="663"/>
        <end position="687"/>
    </location>
</feature>
<dbReference type="Pfam" id="PF00621">
    <property type="entry name" value="RhoGEF"/>
    <property type="match status" value="1"/>
</dbReference>
<dbReference type="InterPro" id="IPR035899">
    <property type="entry name" value="DBL_dom_sf"/>
</dbReference>
<accession>A0A6G1L0F4</accession>
<evidence type="ECO:0000259" key="2">
    <source>
        <dbReference type="PROSITE" id="PS50010"/>
    </source>
</evidence>
<evidence type="ECO:0000256" key="1">
    <source>
        <dbReference type="SAM" id="MobiDB-lite"/>
    </source>
</evidence>
<dbReference type="InterPro" id="IPR051092">
    <property type="entry name" value="FYVE_RhoGEF_PH"/>
</dbReference>
<evidence type="ECO:0000313" key="4">
    <source>
        <dbReference type="Proteomes" id="UP000799436"/>
    </source>
</evidence>
<dbReference type="PROSITE" id="PS50010">
    <property type="entry name" value="DH_2"/>
    <property type="match status" value="1"/>
</dbReference>
<name>A0A6G1L0F4_9PEZI</name>
<dbReference type="Proteomes" id="UP000799436">
    <property type="component" value="Unassembled WGS sequence"/>
</dbReference>
<proteinExistence type="predicted"/>
<protein>
    <submittedName>
        <fullName evidence="3">Dbl homology domain-containing protein</fullName>
    </submittedName>
</protein>
<dbReference type="SMART" id="SM00325">
    <property type="entry name" value="RhoGEF"/>
    <property type="match status" value="1"/>
</dbReference>
<feature type="domain" description="DH" evidence="2">
    <location>
        <begin position="106"/>
        <end position="346"/>
    </location>
</feature>
<feature type="region of interest" description="Disordered" evidence="1">
    <location>
        <begin position="186"/>
        <end position="212"/>
    </location>
</feature>
<sequence>MEQPLTVTPRTQRWAPDDFDVKAQSSPPKVVRSHHRKTGSHASSIAFVTAVKSATATIASASIATISRRNSKWRREQRSSILSDPRPSIDTQRSIIDAAARQRSRRRRDKVQELILTEEGYVADLKALFNALSTLLGYQTDCQSSVRNCVSTTLARLICLHQEMVAELQHCVPFLEREPPVRPVGVHRHHRWHSVDGTTPRRKPRSSEDDAGSGLICEPAVVAAVAAVFNERLAQFQEYENFGGYYELVRMDIQQLQDSMTAWLYDSAIEALAGAIHPTKSREINRRKALTLKDLLIKPIQRLPRYELLFDDLRKFTPVCDDPVSHGTLERLLKDLNRVCHRMNEAKENHTNVRTLGATWLIGERLTFSSQVPRSVYLQLLGQVVLCGCLHIAYRSRERVKGCYVICILFESTLLLATAADDQQRYSTLAGIALANATIAECDNLKGLQSCTTPHSWKLVFEHTARMYEIIFTACSAQEQDMWRQQLVGRIGAQTHAVASGATNIFELHSPIIVEMRSIGKAFGKPGTFVEQMSVHRTATVGPTTDLNQVVIKNTQAVKEALDTTSTASLPIGRSQTVATPSHVQTLAPRRADRVRLEALLSDVWTKEILPYPGMAPRRTDPIRASANHVMRKFSMASIASNFSSSKRNASYTSVCSSMKDLVLKEDVPPQSKARSSDTRQRRPARQPLVDFHNAPEAFLPEDFDLRDSVKHKKSALRTLTMTMERPFTPLLGENKPSGLRRTQSVRESAAETVEPVVLKQESQPVYSVVQQSALEVPAKTTRKVKSKNKLLRMFL</sequence>